<dbReference type="Pfam" id="PF04578">
    <property type="entry name" value="DUF594"/>
    <property type="match status" value="1"/>
</dbReference>
<evidence type="ECO:0000313" key="4">
    <source>
        <dbReference type="EMBL" id="KAG2658756.1"/>
    </source>
</evidence>
<dbReference type="OrthoDB" id="1689146at2759"/>
<keyword evidence="2" id="KW-1133">Transmembrane helix</keyword>
<evidence type="ECO:0000259" key="3">
    <source>
        <dbReference type="Pfam" id="PF13968"/>
    </source>
</evidence>
<protein>
    <recommendedName>
        <fullName evidence="3">DUF4220 domain-containing protein</fullName>
    </recommendedName>
</protein>
<comment type="caution">
    <text evidence="4">The sequence shown here is derived from an EMBL/GenBank/DDBJ whole genome shotgun (WGS) entry which is preliminary data.</text>
</comment>
<feature type="region of interest" description="Disordered" evidence="1">
    <location>
        <begin position="192"/>
        <end position="216"/>
    </location>
</feature>
<keyword evidence="2" id="KW-0472">Membrane</keyword>
<dbReference type="InterPro" id="IPR007658">
    <property type="entry name" value="DUF594"/>
</dbReference>
<proteinExistence type="predicted"/>
<feature type="domain" description="DUF4220" evidence="3">
    <location>
        <begin position="48"/>
        <end position="400"/>
    </location>
</feature>
<feature type="transmembrane region" description="Helical" evidence="2">
    <location>
        <begin position="12"/>
        <end position="30"/>
    </location>
</feature>
<feature type="transmembrane region" description="Helical" evidence="2">
    <location>
        <begin position="104"/>
        <end position="122"/>
    </location>
</feature>
<dbReference type="PANTHER" id="PTHR31325">
    <property type="entry name" value="OS01G0798800 PROTEIN-RELATED"/>
    <property type="match status" value="1"/>
</dbReference>
<keyword evidence="5" id="KW-1185">Reference proteome</keyword>
<dbReference type="EMBL" id="CM029037">
    <property type="protein sequence ID" value="KAG2658757.1"/>
    <property type="molecule type" value="Genomic_DNA"/>
</dbReference>
<evidence type="ECO:0000256" key="2">
    <source>
        <dbReference type="SAM" id="Phobius"/>
    </source>
</evidence>
<reference evidence="4 5" key="1">
    <citation type="submission" date="2020-05" db="EMBL/GenBank/DDBJ databases">
        <title>WGS assembly of Panicum virgatum.</title>
        <authorList>
            <person name="Lovell J.T."/>
            <person name="Jenkins J."/>
            <person name="Shu S."/>
            <person name="Juenger T.E."/>
            <person name="Schmutz J."/>
        </authorList>
    </citation>
    <scope>NUCLEOTIDE SEQUENCE [LARGE SCALE GENOMIC DNA]</scope>
    <source>
        <strain evidence="4">AP13</strain>
        <strain evidence="5">cv. AP13</strain>
    </source>
</reference>
<dbReference type="Pfam" id="PF13968">
    <property type="entry name" value="DUF4220"/>
    <property type="match status" value="1"/>
</dbReference>
<evidence type="ECO:0000256" key="1">
    <source>
        <dbReference type="SAM" id="MobiDB-lite"/>
    </source>
</evidence>
<feature type="transmembrane region" description="Helical" evidence="2">
    <location>
        <begin position="326"/>
        <end position="344"/>
    </location>
</feature>
<dbReference type="InterPro" id="IPR025315">
    <property type="entry name" value="DUF4220"/>
</dbReference>
<accession>A0A8T0XL97</accession>
<dbReference type="EMBL" id="CM029037">
    <property type="protein sequence ID" value="KAG2658756.1"/>
    <property type="molecule type" value="Genomic_DNA"/>
</dbReference>
<feature type="transmembrane region" description="Helical" evidence="2">
    <location>
        <begin position="134"/>
        <end position="152"/>
    </location>
</feature>
<feature type="transmembrane region" description="Helical" evidence="2">
    <location>
        <begin position="77"/>
        <end position="98"/>
    </location>
</feature>
<feature type="transmembrane region" description="Helical" evidence="2">
    <location>
        <begin position="295"/>
        <end position="314"/>
    </location>
</feature>
<organism evidence="4 5">
    <name type="scientific">Panicum virgatum</name>
    <name type="common">Blackwell switchgrass</name>
    <dbReference type="NCBI Taxonomy" id="38727"/>
    <lineage>
        <taxon>Eukaryota</taxon>
        <taxon>Viridiplantae</taxon>
        <taxon>Streptophyta</taxon>
        <taxon>Embryophyta</taxon>
        <taxon>Tracheophyta</taxon>
        <taxon>Spermatophyta</taxon>
        <taxon>Magnoliopsida</taxon>
        <taxon>Liliopsida</taxon>
        <taxon>Poales</taxon>
        <taxon>Poaceae</taxon>
        <taxon>PACMAD clade</taxon>
        <taxon>Panicoideae</taxon>
        <taxon>Panicodae</taxon>
        <taxon>Paniceae</taxon>
        <taxon>Panicinae</taxon>
        <taxon>Panicum</taxon>
        <taxon>Panicum sect. Hiantes</taxon>
    </lineage>
</organism>
<sequence>MENNLVKLFNDWEIQLLVLLSFAIQIFLFFTGGLRLYGTNVLISLSIWIAYLGADTVAVYALGYLSRQEEDAHSLAFFWAPFLLIHLGGQDTITAFALEDNNLWLRHLLNLVVQVILAVYVFWKSMSIRRRHSVALLVSGAFVFVVGVIKYGERIWSLRCARFESLEESSGWEYERARAQVAFASMMEAESSGFGFEDDDSPPVQEETTNDDDDHHHAAADDYGSTLLDALVRMPLVFSIFVSRASVMFHGSISLDTHLSHLEKSQRLKSLEICLGLMYDDLYTKALGLRTLRGVVLRCVSLVCALVAFVVFVACDRRRYGTVDTAITYSLFIGCLLLEVCGLVRLMASPWTWACTWALQKVLKLRVKLNEFSWFLLSSDLTGWSQKRPLWSNAMGQYNFYGWLTGRGSDRQDKQPRYSFSQRCMALVRRLATLLGLGKEKIFFISKLLDTEHVKVDGLLECLVDGVDRFVFPFAYRSRELPNLGAIFRDPRFLDVGFGSTILSMHVLTEQLLCKSAQHPDVEANAAAAAAAAAHTSSINLLMEECRKLSRYMIYLIVACPSLLPLQDSSVAMLEQWQQHQGQIWLREQHNTANPIEELVTPLRLDKETLEEIKEVWIRLIIYAASKSEPEQHAAQLARGGELLTFVWLQLRLNLFGTSSRIELTNKPSIYETFYALHLPSERSDSAPT</sequence>
<gene>
    <name evidence="4" type="ORF">PVAP13_1KG306405</name>
</gene>
<dbReference type="Proteomes" id="UP000823388">
    <property type="component" value="Chromosome 1K"/>
</dbReference>
<name>A0A8T0XL97_PANVG</name>
<keyword evidence="2" id="KW-0812">Transmembrane</keyword>
<dbReference type="AlphaFoldDB" id="A0A8T0XL97"/>
<evidence type="ECO:0000313" key="5">
    <source>
        <dbReference type="Proteomes" id="UP000823388"/>
    </source>
</evidence>
<feature type="transmembrane region" description="Helical" evidence="2">
    <location>
        <begin position="42"/>
        <end position="65"/>
    </location>
</feature>